<dbReference type="WBParaSite" id="nRc.2.0.1.t08025-RA">
    <property type="protein sequence ID" value="nRc.2.0.1.t08025-RA"/>
    <property type="gene ID" value="nRc.2.0.1.g08025"/>
</dbReference>
<proteinExistence type="predicted"/>
<dbReference type="Proteomes" id="UP000887565">
    <property type="component" value="Unplaced"/>
</dbReference>
<evidence type="ECO:0000313" key="2">
    <source>
        <dbReference type="WBParaSite" id="nRc.2.0.1.t08025-RA"/>
    </source>
</evidence>
<organism evidence="1 2">
    <name type="scientific">Romanomermis culicivorax</name>
    <name type="common">Nematode worm</name>
    <dbReference type="NCBI Taxonomy" id="13658"/>
    <lineage>
        <taxon>Eukaryota</taxon>
        <taxon>Metazoa</taxon>
        <taxon>Ecdysozoa</taxon>
        <taxon>Nematoda</taxon>
        <taxon>Enoplea</taxon>
        <taxon>Dorylaimia</taxon>
        <taxon>Mermithida</taxon>
        <taxon>Mermithoidea</taxon>
        <taxon>Mermithidae</taxon>
        <taxon>Romanomermis</taxon>
    </lineage>
</organism>
<sequence length="66" mass="7655">MRFSCAYISGVRQIPYSVLPDSTGTPTATKWQMGLHHLPHDSMMENFFRSSRLDVVKLNYKFCDEI</sequence>
<accession>A0A915I2G6</accession>
<reference evidence="2" key="1">
    <citation type="submission" date="2022-11" db="UniProtKB">
        <authorList>
            <consortium name="WormBaseParasite"/>
        </authorList>
    </citation>
    <scope>IDENTIFICATION</scope>
</reference>
<name>A0A915I2G6_ROMCU</name>
<keyword evidence="1" id="KW-1185">Reference proteome</keyword>
<protein>
    <submittedName>
        <fullName evidence="2">Uncharacterized protein</fullName>
    </submittedName>
</protein>
<dbReference type="AlphaFoldDB" id="A0A915I2G6"/>
<evidence type="ECO:0000313" key="1">
    <source>
        <dbReference type="Proteomes" id="UP000887565"/>
    </source>
</evidence>